<sequence length="705" mass="72217">MLRRPVLSSQPSAATWPARSAARPVAPLGRYAESITRVAAQQPGIEPSQQVTAVGDISQVSMRMGDGGRLRFGRFKGWKPGYQGWHKLFPRQSDDAVQAYENKAVYPYPTVNLWLPGGLSGWGLVPLRLVHDSRACYVLKCSHADAQALGLDVGDSLGLMSLWPAADCVIVLATCTPTGELKPGGATASGAGGGAGGSSLLVAAAAAAAHAAPPPPAFTAAYSLDLKRQQLEVTLPPLAGDTSGGTAASEPADQQRMTLLCVHMQPQLNPQSTKPKPVDMPSASLPVVWQRRGSGNDGGPAGGVGGGAPLLRGLPPTLLQELPPQGRLLVLPQQGLVVLVAPAAPTAVAAAAAALATKSARDEKADAVASTSNTPVPARPRTPARAIAPPPLTSPPPLLVHFTVSSSGPDQGPGEGGSAGAGAGDGSADEAGQLLQLVADEGMSDWASLQEAWGLPPAQRDWQRPLQEVEVLLPQLLALGAGPADRLQWARVPMWLLPSASGEGSGGGSGSGSSSPVLCCRRATAAALGLQPGDRVALHPAGPGCVVLVTGPAAGAGQGPPLDTASGIQVASALTGREPILLTWTKKLRVKINLSSEGRSDWTPLFPAEAPLARGDSGHVPVAQEVVLWAPPALAPVPAAACNPISPLPMCFSLGLNNPGRSSKFMLLTYRSRFSGHMQQPPDGGVMAVLPGSRLVVAWWWPGAA</sequence>
<organism evidence="2 3">
    <name type="scientific">Chlamydomonas schloesseri</name>
    <dbReference type="NCBI Taxonomy" id="2026947"/>
    <lineage>
        <taxon>Eukaryota</taxon>
        <taxon>Viridiplantae</taxon>
        <taxon>Chlorophyta</taxon>
        <taxon>core chlorophytes</taxon>
        <taxon>Chlorophyceae</taxon>
        <taxon>CS clade</taxon>
        <taxon>Chlamydomonadales</taxon>
        <taxon>Chlamydomonadaceae</taxon>
        <taxon>Chlamydomonas</taxon>
    </lineage>
</organism>
<proteinExistence type="predicted"/>
<feature type="region of interest" description="Disordered" evidence="1">
    <location>
        <begin position="362"/>
        <end position="428"/>
    </location>
</feature>
<feature type="compositionally biased region" description="Low complexity" evidence="1">
    <location>
        <begin position="374"/>
        <end position="387"/>
    </location>
</feature>
<dbReference type="Proteomes" id="UP000613740">
    <property type="component" value="Unassembled WGS sequence"/>
</dbReference>
<feature type="compositionally biased region" description="Pro residues" evidence="1">
    <location>
        <begin position="388"/>
        <end position="398"/>
    </location>
</feature>
<dbReference type="AlphaFoldDB" id="A0A835SG65"/>
<dbReference type="EMBL" id="JAEHOD010000107">
    <property type="protein sequence ID" value="KAG2426384.1"/>
    <property type="molecule type" value="Genomic_DNA"/>
</dbReference>
<feature type="compositionally biased region" description="Gly residues" evidence="1">
    <location>
        <begin position="411"/>
        <end position="425"/>
    </location>
</feature>
<keyword evidence="3" id="KW-1185">Reference proteome</keyword>
<reference evidence="2" key="1">
    <citation type="journal article" date="2020" name="bioRxiv">
        <title>Comparative genomics of Chlamydomonas.</title>
        <authorList>
            <person name="Craig R.J."/>
            <person name="Hasan A.R."/>
            <person name="Ness R.W."/>
            <person name="Keightley P.D."/>
        </authorList>
    </citation>
    <scope>NUCLEOTIDE SEQUENCE</scope>
    <source>
        <strain evidence="2">CCAP 11/173</strain>
    </source>
</reference>
<comment type="caution">
    <text evidence="2">The sequence shown here is derived from an EMBL/GenBank/DDBJ whole genome shotgun (WGS) entry which is preliminary data.</text>
</comment>
<evidence type="ECO:0000313" key="3">
    <source>
        <dbReference type="Proteomes" id="UP000613740"/>
    </source>
</evidence>
<name>A0A835SG65_9CHLO</name>
<gene>
    <name evidence="2" type="ORF">HYH02_014812</name>
</gene>
<evidence type="ECO:0000256" key="1">
    <source>
        <dbReference type="SAM" id="MobiDB-lite"/>
    </source>
</evidence>
<dbReference type="OrthoDB" id="558718at2759"/>
<evidence type="ECO:0000313" key="2">
    <source>
        <dbReference type="EMBL" id="KAG2426384.1"/>
    </source>
</evidence>
<accession>A0A835SG65</accession>
<protein>
    <submittedName>
        <fullName evidence="2">Uncharacterized protein</fullName>
    </submittedName>
</protein>